<name>A0ABQ3BYW7_9GAMM</name>
<dbReference type="InterPro" id="IPR025234">
    <property type="entry name" value="YjzH-like"/>
</dbReference>
<accession>A0ABQ3BYW7</accession>
<gene>
    <name evidence="1" type="ORF">GCM10008101_15290</name>
</gene>
<sequence>MSNRWQYKVVEMPFKMFGKLTDRVQAELDRLGAQGWELVSVVQASPADATRLYFKKPA</sequence>
<evidence type="ECO:0000313" key="2">
    <source>
        <dbReference type="Proteomes" id="UP000643403"/>
    </source>
</evidence>
<evidence type="ECO:0008006" key="3">
    <source>
        <dbReference type="Google" id="ProtNLM"/>
    </source>
</evidence>
<dbReference type="RefSeq" id="WP_189448369.1">
    <property type="nucleotide sequence ID" value="NZ_BMXY01000001.1"/>
</dbReference>
<proteinExistence type="predicted"/>
<dbReference type="Pfam" id="PF13783">
    <property type="entry name" value="DUF4177"/>
    <property type="match status" value="1"/>
</dbReference>
<keyword evidence="2" id="KW-1185">Reference proteome</keyword>
<protein>
    <recommendedName>
        <fullName evidence="3">DUF4177 domain-containing protein</fullName>
    </recommendedName>
</protein>
<evidence type="ECO:0000313" key="1">
    <source>
        <dbReference type="EMBL" id="GGZ62096.1"/>
    </source>
</evidence>
<organism evidence="1 2">
    <name type="scientific">Cognatilysobacter xinjiangensis</name>
    <dbReference type="NCBI Taxonomy" id="546892"/>
    <lineage>
        <taxon>Bacteria</taxon>
        <taxon>Pseudomonadati</taxon>
        <taxon>Pseudomonadota</taxon>
        <taxon>Gammaproteobacteria</taxon>
        <taxon>Lysobacterales</taxon>
        <taxon>Lysobacteraceae</taxon>
        <taxon>Cognatilysobacter</taxon>
    </lineage>
</organism>
<reference evidence="2" key="1">
    <citation type="journal article" date="2019" name="Int. J. Syst. Evol. Microbiol.">
        <title>The Global Catalogue of Microorganisms (GCM) 10K type strain sequencing project: providing services to taxonomists for standard genome sequencing and annotation.</title>
        <authorList>
            <consortium name="The Broad Institute Genomics Platform"/>
            <consortium name="The Broad Institute Genome Sequencing Center for Infectious Disease"/>
            <person name="Wu L."/>
            <person name="Ma J."/>
        </authorList>
    </citation>
    <scope>NUCLEOTIDE SEQUENCE [LARGE SCALE GENOMIC DNA]</scope>
    <source>
        <strain evidence="2">KCTC 22558</strain>
    </source>
</reference>
<dbReference type="EMBL" id="BMXY01000001">
    <property type="protein sequence ID" value="GGZ62096.1"/>
    <property type="molecule type" value="Genomic_DNA"/>
</dbReference>
<comment type="caution">
    <text evidence="1">The sequence shown here is derived from an EMBL/GenBank/DDBJ whole genome shotgun (WGS) entry which is preliminary data.</text>
</comment>
<dbReference type="Proteomes" id="UP000643403">
    <property type="component" value="Unassembled WGS sequence"/>
</dbReference>